<dbReference type="Pfam" id="PF13966">
    <property type="entry name" value="zf-RVT"/>
    <property type="match status" value="1"/>
</dbReference>
<protein>
    <recommendedName>
        <fullName evidence="1">Reverse transcriptase zinc-binding domain-containing protein</fullName>
    </recommendedName>
</protein>
<dbReference type="AlphaFoldDB" id="A0A835B8B2"/>
<evidence type="ECO:0000259" key="1">
    <source>
        <dbReference type="Pfam" id="PF13966"/>
    </source>
</evidence>
<name>A0A835B8B2_9POAL</name>
<sequence>MLWKGAGKCSGGDCQVAWTTACRLKSEDGLGVIDIDLQNICLLLKTIDKLVSGHANPWADWGLLPTYRALTGVTLRRGDSVSFWQDSWTTASPLAVALPALHSHCTALTVSVPDAFSTGALVLLLQDRLSATATTELQGLATRFAGLRLVDDLDSRHLLWGSTRAFSAGAAYKMMKATGCAVPFANINWDNFAPVKVRRVFFWVLRHGNTRTRSFLHSHGTLGVATCPFCLSAPEDIGHLFFRCPRLSTFWHAVCHDGAPTDISLLADALPLCHCYLNNTTVLLIFWVVWKSRNRMIFDNRRRSSHHVMKQEVIRHKSSGLFLSTSPANNRSSFHTEVDCQMADNAGGAYGGDKLTLIFCAMKCHCGHNHYDDVCFCCQLSNDGSGGPVCYDKLVDCQANCPLCNPKCPPAPSLGSSSLHE</sequence>
<dbReference type="Proteomes" id="UP000636709">
    <property type="component" value="Unassembled WGS sequence"/>
</dbReference>
<reference evidence="2" key="1">
    <citation type="submission" date="2020-07" db="EMBL/GenBank/DDBJ databases">
        <title>Genome sequence and genetic diversity analysis of an under-domesticated orphan crop, white fonio (Digitaria exilis).</title>
        <authorList>
            <person name="Bennetzen J.L."/>
            <person name="Chen S."/>
            <person name="Ma X."/>
            <person name="Wang X."/>
            <person name="Yssel A.E.J."/>
            <person name="Chaluvadi S.R."/>
            <person name="Johnson M."/>
            <person name="Gangashetty P."/>
            <person name="Hamidou F."/>
            <person name="Sanogo M.D."/>
            <person name="Zwaenepoel A."/>
            <person name="Wallace J."/>
            <person name="Van De Peer Y."/>
            <person name="Van Deynze A."/>
        </authorList>
    </citation>
    <scope>NUCLEOTIDE SEQUENCE</scope>
    <source>
        <tissue evidence="2">Leaves</tissue>
    </source>
</reference>
<evidence type="ECO:0000313" key="3">
    <source>
        <dbReference type="Proteomes" id="UP000636709"/>
    </source>
</evidence>
<proteinExistence type="predicted"/>
<feature type="domain" description="Reverse transcriptase zinc-binding" evidence="1">
    <location>
        <begin position="166"/>
        <end position="251"/>
    </location>
</feature>
<accession>A0A835B8B2</accession>
<comment type="caution">
    <text evidence="2">The sequence shown here is derived from an EMBL/GenBank/DDBJ whole genome shotgun (WGS) entry which is preliminary data.</text>
</comment>
<dbReference type="EMBL" id="JACEFO010002082">
    <property type="protein sequence ID" value="KAF8685916.1"/>
    <property type="molecule type" value="Genomic_DNA"/>
</dbReference>
<gene>
    <name evidence="2" type="ORF">HU200_043836</name>
</gene>
<dbReference type="OrthoDB" id="693026at2759"/>
<dbReference type="InterPro" id="IPR026960">
    <property type="entry name" value="RVT-Znf"/>
</dbReference>
<keyword evidence="3" id="KW-1185">Reference proteome</keyword>
<organism evidence="2 3">
    <name type="scientific">Digitaria exilis</name>
    <dbReference type="NCBI Taxonomy" id="1010633"/>
    <lineage>
        <taxon>Eukaryota</taxon>
        <taxon>Viridiplantae</taxon>
        <taxon>Streptophyta</taxon>
        <taxon>Embryophyta</taxon>
        <taxon>Tracheophyta</taxon>
        <taxon>Spermatophyta</taxon>
        <taxon>Magnoliopsida</taxon>
        <taxon>Liliopsida</taxon>
        <taxon>Poales</taxon>
        <taxon>Poaceae</taxon>
        <taxon>PACMAD clade</taxon>
        <taxon>Panicoideae</taxon>
        <taxon>Panicodae</taxon>
        <taxon>Paniceae</taxon>
        <taxon>Anthephorinae</taxon>
        <taxon>Digitaria</taxon>
    </lineage>
</organism>
<evidence type="ECO:0000313" key="2">
    <source>
        <dbReference type="EMBL" id="KAF8685916.1"/>
    </source>
</evidence>